<evidence type="ECO:0000313" key="1">
    <source>
        <dbReference type="EMBL" id="CAF1328124.1"/>
    </source>
</evidence>
<dbReference type="EMBL" id="CAJNOT010002586">
    <property type="protein sequence ID" value="CAF1328124.1"/>
    <property type="molecule type" value="Genomic_DNA"/>
</dbReference>
<gene>
    <name evidence="2" type="ORF">JBS370_LOCUS16589</name>
    <name evidence="1" type="ORF">ZHD862_LOCUS29373</name>
</gene>
<evidence type="ECO:0000313" key="3">
    <source>
        <dbReference type="Proteomes" id="UP000663864"/>
    </source>
</evidence>
<comment type="caution">
    <text evidence="1">The sequence shown here is derived from an EMBL/GenBank/DDBJ whole genome shotgun (WGS) entry which is preliminary data.</text>
</comment>
<proteinExistence type="predicted"/>
<sequence>MNENRLLHDFSKYKLYCDKFVSTSARSLNQLFREKNLLLLERKAQGKPTKFEHDLLLLDYAEKNPISYL</sequence>
<reference evidence="1" key="1">
    <citation type="submission" date="2021-02" db="EMBL/GenBank/DDBJ databases">
        <authorList>
            <person name="Nowell W R."/>
        </authorList>
    </citation>
    <scope>NUCLEOTIDE SEQUENCE</scope>
</reference>
<dbReference type="EMBL" id="CAJOBD010001681">
    <property type="protein sequence ID" value="CAF3823177.1"/>
    <property type="molecule type" value="Genomic_DNA"/>
</dbReference>
<dbReference type="Proteomes" id="UP000663836">
    <property type="component" value="Unassembled WGS sequence"/>
</dbReference>
<name>A0A815FSL7_9BILA</name>
<protein>
    <submittedName>
        <fullName evidence="1">Uncharacterized protein</fullName>
    </submittedName>
</protein>
<accession>A0A815FSL7</accession>
<dbReference type="AlphaFoldDB" id="A0A815FSL7"/>
<evidence type="ECO:0000313" key="2">
    <source>
        <dbReference type="EMBL" id="CAF3823177.1"/>
    </source>
</evidence>
<dbReference type="Proteomes" id="UP000663864">
    <property type="component" value="Unassembled WGS sequence"/>
</dbReference>
<organism evidence="1 3">
    <name type="scientific">Rotaria sordida</name>
    <dbReference type="NCBI Taxonomy" id="392033"/>
    <lineage>
        <taxon>Eukaryota</taxon>
        <taxon>Metazoa</taxon>
        <taxon>Spiralia</taxon>
        <taxon>Gnathifera</taxon>
        <taxon>Rotifera</taxon>
        <taxon>Eurotatoria</taxon>
        <taxon>Bdelloidea</taxon>
        <taxon>Philodinida</taxon>
        <taxon>Philodinidae</taxon>
        <taxon>Rotaria</taxon>
    </lineage>
</organism>